<evidence type="ECO:0000313" key="2">
    <source>
        <dbReference type="Proteomes" id="UP000867740"/>
    </source>
</evidence>
<reference evidence="1" key="2">
    <citation type="submission" date="2020-10" db="EMBL/GenBank/DDBJ databases">
        <authorList>
            <consortium name="NCBI Pathogen Detection Project"/>
        </authorList>
    </citation>
    <scope>NUCLEOTIDE SEQUENCE</scope>
    <source>
        <strain evidence="1">CAVp300</strain>
    </source>
</reference>
<sequence length="66" mass="7504">MTSRILKKKEVLYRCGISNATLYRLIAKGCFPSQRRLSPEGRGVGWLESDIDEWVNSRAPTNPSHL</sequence>
<dbReference type="RefSeq" id="WP_071845961.1">
    <property type="nucleotide sequence ID" value="NZ_CABMNU010000005.1"/>
</dbReference>
<dbReference type="Gene3D" id="1.10.238.160">
    <property type="match status" value="1"/>
</dbReference>
<dbReference type="EMBL" id="DACSUM010000009">
    <property type="protein sequence ID" value="HAT3581306.1"/>
    <property type="molecule type" value="Genomic_DNA"/>
</dbReference>
<proteinExistence type="predicted"/>
<dbReference type="Proteomes" id="UP000867740">
    <property type="component" value="Unassembled WGS sequence"/>
</dbReference>
<dbReference type="AlphaFoldDB" id="A0A9P3WFQ5"/>
<dbReference type="InterPro" id="IPR009061">
    <property type="entry name" value="DNA-bd_dom_put_sf"/>
</dbReference>
<reference evidence="1" key="1">
    <citation type="journal article" date="2018" name="Genome Biol.">
        <title>SKESA: strategic k-mer extension for scrupulous assemblies.</title>
        <authorList>
            <person name="Souvorov A."/>
            <person name="Agarwala R."/>
            <person name="Lipman D.J."/>
        </authorList>
    </citation>
    <scope>NUCLEOTIDE SEQUENCE</scope>
    <source>
        <strain evidence="1">CAVp300</strain>
    </source>
</reference>
<protein>
    <submittedName>
        <fullName evidence="1">AlpA family phage regulatory protein</fullName>
    </submittedName>
</protein>
<gene>
    <name evidence="1" type="ORF">I8531_001587</name>
</gene>
<dbReference type="Pfam" id="PF05930">
    <property type="entry name" value="Phage_AlpA"/>
    <property type="match status" value="1"/>
</dbReference>
<dbReference type="SUPFAM" id="SSF46955">
    <property type="entry name" value="Putative DNA-binding domain"/>
    <property type="match status" value="1"/>
</dbReference>
<evidence type="ECO:0000313" key="1">
    <source>
        <dbReference type="EMBL" id="HAT3581306.1"/>
    </source>
</evidence>
<comment type="caution">
    <text evidence="1">The sequence shown here is derived from an EMBL/GenBank/DDBJ whole genome shotgun (WGS) entry which is preliminary data.</text>
</comment>
<dbReference type="InterPro" id="IPR010260">
    <property type="entry name" value="AlpA"/>
</dbReference>
<name>A0A9P3WFQ5_KLUIN</name>
<organism evidence="1 2">
    <name type="scientific">Kluyvera intermedia</name>
    <name type="common">Enterobacter intermedius</name>
    <dbReference type="NCBI Taxonomy" id="61648"/>
    <lineage>
        <taxon>Bacteria</taxon>
        <taxon>Pseudomonadati</taxon>
        <taxon>Pseudomonadota</taxon>
        <taxon>Gammaproteobacteria</taxon>
        <taxon>Enterobacterales</taxon>
        <taxon>Enterobacteriaceae</taxon>
        <taxon>Kluyvera</taxon>
    </lineage>
</organism>
<accession>A0A9P3WFQ5</accession>